<protein>
    <submittedName>
        <fullName evidence="1">Uncharacterized protein</fullName>
    </submittedName>
</protein>
<gene>
    <name evidence="1" type="ORF">LCGC14_0677280</name>
</gene>
<evidence type="ECO:0000313" key="1">
    <source>
        <dbReference type="EMBL" id="KKN46034.1"/>
    </source>
</evidence>
<comment type="caution">
    <text evidence="1">The sequence shown here is derived from an EMBL/GenBank/DDBJ whole genome shotgun (WGS) entry which is preliminary data.</text>
</comment>
<dbReference type="EMBL" id="LAZR01001353">
    <property type="protein sequence ID" value="KKN46034.1"/>
    <property type="molecule type" value="Genomic_DNA"/>
</dbReference>
<organism evidence="1">
    <name type="scientific">marine sediment metagenome</name>
    <dbReference type="NCBI Taxonomy" id="412755"/>
    <lineage>
        <taxon>unclassified sequences</taxon>
        <taxon>metagenomes</taxon>
        <taxon>ecological metagenomes</taxon>
    </lineage>
</organism>
<name>A0A0F9QUB5_9ZZZZ</name>
<proteinExistence type="predicted"/>
<dbReference type="AlphaFoldDB" id="A0A0F9QUB5"/>
<reference evidence="1" key="1">
    <citation type="journal article" date="2015" name="Nature">
        <title>Complex archaea that bridge the gap between prokaryotes and eukaryotes.</title>
        <authorList>
            <person name="Spang A."/>
            <person name="Saw J.H."/>
            <person name="Jorgensen S.L."/>
            <person name="Zaremba-Niedzwiedzka K."/>
            <person name="Martijn J."/>
            <person name="Lind A.E."/>
            <person name="van Eijk R."/>
            <person name="Schleper C."/>
            <person name="Guy L."/>
            <person name="Ettema T.J."/>
        </authorList>
    </citation>
    <scope>NUCLEOTIDE SEQUENCE</scope>
</reference>
<accession>A0A0F9QUB5</accession>
<sequence>MTCDKCTNIHDAQKEGKTQDECKCTCHGSTVTPLTNPWYDPCCPTIPWYDPCCPAYPPPFCPPTITCGCCPCTDPANIGKSLGLVCNCQCHGTTFCGGIQVQDCNAGAQPTALAVNLINNAGAANQCYYDFNYVMINNAGANGNA</sequence>